<evidence type="ECO:0000313" key="10">
    <source>
        <dbReference type="Proteomes" id="UP000276776"/>
    </source>
</evidence>
<keyword evidence="3" id="KW-0507">mRNA processing</keyword>
<dbReference type="InterPro" id="IPR051376">
    <property type="entry name" value="CWC25_splicing_factor"/>
</dbReference>
<name>A0A0N5CVB9_THECL</name>
<keyword evidence="7" id="KW-0539">Nucleus</keyword>
<keyword evidence="6" id="KW-0508">mRNA splicing</keyword>
<dbReference type="Proteomes" id="UP000276776">
    <property type="component" value="Unassembled WGS sequence"/>
</dbReference>
<dbReference type="STRING" id="103827.A0A0N5CVB9"/>
<feature type="compositionally biased region" description="Basic and acidic residues" evidence="8">
    <location>
        <begin position="146"/>
        <end position="160"/>
    </location>
</feature>
<evidence type="ECO:0000256" key="7">
    <source>
        <dbReference type="ARBA" id="ARBA00023242"/>
    </source>
</evidence>
<evidence type="ECO:0000256" key="6">
    <source>
        <dbReference type="ARBA" id="ARBA00023187"/>
    </source>
</evidence>
<comment type="similarity">
    <text evidence="2">Belongs to the CWC25 family.</text>
</comment>
<dbReference type="PANTHER" id="PTHR16196">
    <property type="entry name" value="CELL CYCLE CONTROL PROTEIN CWF25"/>
    <property type="match status" value="1"/>
</dbReference>
<sequence length="314" mass="36484">MVEQKTDDRKHLAWIYEGPKSLVNREDYLLGKKVDRHFELYSDVVTKDKESGIEAVEKPLRQFQDAASSKISNLGIDIVRTEDPLVAIKMKEEKSWQDKVGNPLIRLKMQKLMRKLMDKKGKKRLKLKELKKKEKRRQRSNNDSYLEDKQSKKAQRDSHVPLHLRPKYSSTSSTSSDNEEQVRIKSAGKRNKGDKKMSKGGSVESFSKSSLRKDKFENYKKPDRCKLTAEEMEARRQEMLANADWRDEVRAKNIRRNAQLDEDENKKNEGKAASFIRPLLNNAAATMTMAQRLSSNRKGLQRTVGLNEDKFIKR</sequence>
<organism evidence="11">
    <name type="scientific">Thelazia callipaeda</name>
    <name type="common">Oriental eyeworm</name>
    <name type="synonym">Parasitic nematode</name>
    <dbReference type="NCBI Taxonomy" id="103827"/>
    <lineage>
        <taxon>Eukaryota</taxon>
        <taxon>Metazoa</taxon>
        <taxon>Ecdysozoa</taxon>
        <taxon>Nematoda</taxon>
        <taxon>Chromadorea</taxon>
        <taxon>Rhabditida</taxon>
        <taxon>Spirurina</taxon>
        <taxon>Spiruromorpha</taxon>
        <taxon>Thelazioidea</taxon>
        <taxon>Thelaziidae</taxon>
        <taxon>Thelazia</taxon>
    </lineage>
</organism>
<feature type="region of interest" description="Disordered" evidence="8">
    <location>
        <begin position="116"/>
        <end position="210"/>
    </location>
</feature>
<gene>
    <name evidence="9" type="ORF">TCLT_LOCUS4238</name>
</gene>
<protein>
    <submittedName>
        <fullName evidence="11">Pre-mRNA-splicing factor CWC25 homolog</fullName>
    </submittedName>
</protein>
<proteinExistence type="inferred from homology"/>
<dbReference type="PANTHER" id="PTHR16196:SF0">
    <property type="entry name" value="PRE-MRNA-SPLICING FACTOR CWC25 HOMOLOG"/>
    <property type="match status" value="1"/>
</dbReference>
<keyword evidence="10" id="KW-1185">Reference proteome</keyword>
<dbReference type="GO" id="GO:0000398">
    <property type="term" value="P:mRNA splicing, via spliceosome"/>
    <property type="evidence" value="ECO:0007669"/>
    <property type="project" value="TreeGrafter"/>
</dbReference>
<dbReference type="EMBL" id="UYYF01004281">
    <property type="protein sequence ID" value="VDN01320.1"/>
    <property type="molecule type" value="Genomic_DNA"/>
</dbReference>
<evidence type="ECO:0000313" key="11">
    <source>
        <dbReference type="WBParaSite" id="TCLT_0000424901-mRNA-1"/>
    </source>
</evidence>
<keyword evidence="5" id="KW-0175">Coiled coil</keyword>
<dbReference type="OrthoDB" id="21123at2759"/>
<dbReference type="GO" id="GO:0005684">
    <property type="term" value="C:U2-type spliceosomal complex"/>
    <property type="evidence" value="ECO:0007669"/>
    <property type="project" value="TreeGrafter"/>
</dbReference>
<dbReference type="AlphaFoldDB" id="A0A0N5CVB9"/>
<reference evidence="9 10" key="2">
    <citation type="submission" date="2018-11" db="EMBL/GenBank/DDBJ databases">
        <authorList>
            <consortium name="Pathogen Informatics"/>
        </authorList>
    </citation>
    <scope>NUCLEOTIDE SEQUENCE [LARGE SCALE GENOMIC DNA]</scope>
</reference>
<dbReference type="WBParaSite" id="TCLT_0000424901-mRNA-1">
    <property type="protein sequence ID" value="TCLT_0000424901-mRNA-1"/>
    <property type="gene ID" value="TCLT_0000424901"/>
</dbReference>
<evidence type="ECO:0000256" key="4">
    <source>
        <dbReference type="ARBA" id="ARBA00022728"/>
    </source>
</evidence>
<evidence type="ECO:0000313" key="9">
    <source>
        <dbReference type="EMBL" id="VDN01320.1"/>
    </source>
</evidence>
<dbReference type="Pfam" id="PF12542">
    <property type="entry name" value="CWC25"/>
    <property type="match status" value="1"/>
</dbReference>
<evidence type="ECO:0000256" key="2">
    <source>
        <dbReference type="ARBA" id="ARBA00006695"/>
    </source>
</evidence>
<comment type="subcellular location">
    <subcellularLocation>
        <location evidence="1">Nucleus</location>
    </subcellularLocation>
</comment>
<accession>A0A0N5CVB9</accession>
<evidence type="ECO:0000256" key="3">
    <source>
        <dbReference type="ARBA" id="ARBA00022664"/>
    </source>
</evidence>
<dbReference type="OMA" id="NAMSENF"/>
<dbReference type="InterPro" id="IPR022209">
    <property type="entry name" value="CWC25"/>
</dbReference>
<keyword evidence="4" id="KW-0747">Spliceosome</keyword>
<evidence type="ECO:0000256" key="1">
    <source>
        <dbReference type="ARBA" id="ARBA00004123"/>
    </source>
</evidence>
<reference evidence="11" key="1">
    <citation type="submission" date="2017-02" db="UniProtKB">
        <authorList>
            <consortium name="WormBaseParasite"/>
        </authorList>
    </citation>
    <scope>IDENTIFICATION</scope>
</reference>
<evidence type="ECO:0000256" key="5">
    <source>
        <dbReference type="ARBA" id="ARBA00023054"/>
    </source>
</evidence>
<evidence type="ECO:0000256" key="8">
    <source>
        <dbReference type="SAM" id="MobiDB-lite"/>
    </source>
</evidence>